<dbReference type="RefSeq" id="WP_267623265.1">
    <property type="nucleotide sequence ID" value="NZ_JAODIW010000008.1"/>
</dbReference>
<gene>
    <name evidence="4" type="ORF">ACFO0N_18980</name>
</gene>
<feature type="domain" description="DUF7312" evidence="3">
    <location>
        <begin position="27"/>
        <end position="77"/>
    </location>
</feature>
<feature type="compositionally biased region" description="Basic and acidic residues" evidence="1">
    <location>
        <begin position="1"/>
        <end position="11"/>
    </location>
</feature>
<dbReference type="InterPro" id="IPR055736">
    <property type="entry name" value="DUF7312"/>
</dbReference>
<name>A0ABD5PH46_9EURY</name>
<evidence type="ECO:0000259" key="3">
    <source>
        <dbReference type="Pfam" id="PF23994"/>
    </source>
</evidence>
<dbReference type="AlphaFoldDB" id="A0ABD5PH46"/>
<evidence type="ECO:0000313" key="5">
    <source>
        <dbReference type="Proteomes" id="UP001595921"/>
    </source>
</evidence>
<evidence type="ECO:0000256" key="1">
    <source>
        <dbReference type="SAM" id="MobiDB-lite"/>
    </source>
</evidence>
<evidence type="ECO:0000313" key="4">
    <source>
        <dbReference type="EMBL" id="MFC4360038.1"/>
    </source>
</evidence>
<feature type="transmembrane region" description="Helical" evidence="2">
    <location>
        <begin position="61"/>
        <end position="79"/>
    </location>
</feature>
<dbReference type="Proteomes" id="UP001595921">
    <property type="component" value="Unassembled WGS sequence"/>
</dbReference>
<keyword evidence="2" id="KW-0472">Membrane</keyword>
<comment type="caution">
    <text evidence="4">The sequence shown here is derived from an EMBL/GenBank/DDBJ whole genome shotgun (WGS) entry which is preliminary data.</text>
</comment>
<accession>A0ABD5PH46</accession>
<feature type="region of interest" description="Disordered" evidence="1">
    <location>
        <begin position="1"/>
        <end position="55"/>
    </location>
</feature>
<proteinExistence type="predicted"/>
<protein>
    <recommendedName>
        <fullName evidence="3">DUF7312 domain-containing protein</fullName>
    </recommendedName>
</protein>
<reference evidence="4 5" key="1">
    <citation type="journal article" date="2019" name="Int. J. Syst. Evol. Microbiol.">
        <title>The Global Catalogue of Microorganisms (GCM) 10K type strain sequencing project: providing services to taxonomists for standard genome sequencing and annotation.</title>
        <authorList>
            <consortium name="The Broad Institute Genomics Platform"/>
            <consortium name="The Broad Institute Genome Sequencing Center for Infectious Disease"/>
            <person name="Wu L."/>
            <person name="Ma J."/>
        </authorList>
    </citation>
    <scope>NUCLEOTIDE SEQUENCE [LARGE SCALE GENOMIC DNA]</scope>
    <source>
        <strain evidence="4 5">CGMCC 1.12553</strain>
    </source>
</reference>
<dbReference type="EMBL" id="JBHSDS010000010">
    <property type="protein sequence ID" value="MFC4360038.1"/>
    <property type="molecule type" value="Genomic_DNA"/>
</dbReference>
<feature type="compositionally biased region" description="Acidic residues" evidence="1">
    <location>
        <begin position="17"/>
        <end position="27"/>
    </location>
</feature>
<keyword evidence="2" id="KW-0812">Transmembrane</keyword>
<sequence>MSDRSGRRRDGPSAGDGDGDGDGEGEEGEWRFGLDEVGEDAEPEREPREPLEPESVSVENAFFVLVGALATVLLFWALAMP</sequence>
<keyword evidence="2" id="KW-1133">Transmembrane helix</keyword>
<organism evidence="4 5">
    <name type="scientific">Halobium salinum</name>
    <dbReference type="NCBI Taxonomy" id="1364940"/>
    <lineage>
        <taxon>Archaea</taxon>
        <taxon>Methanobacteriati</taxon>
        <taxon>Methanobacteriota</taxon>
        <taxon>Stenosarchaea group</taxon>
        <taxon>Halobacteria</taxon>
        <taxon>Halobacteriales</taxon>
        <taxon>Haloferacaceae</taxon>
        <taxon>Halobium</taxon>
    </lineage>
</organism>
<evidence type="ECO:0000256" key="2">
    <source>
        <dbReference type="SAM" id="Phobius"/>
    </source>
</evidence>
<dbReference type="Pfam" id="PF23994">
    <property type="entry name" value="DUF7312"/>
    <property type="match status" value="1"/>
</dbReference>
<keyword evidence="5" id="KW-1185">Reference proteome</keyword>